<dbReference type="EMBL" id="BSEC01000001">
    <property type="protein sequence ID" value="GLI93503.1"/>
    <property type="molecule type" value="Genomic_DNA"/>
</dbReference>
<protein>
    <submittedName>
        <fullName evidence="1">Uncharacterized protein</fullName>
    </submittedName>
</protein>
<proteinExistence type="predicted"/>
<name>A0A9W6LSE7_9HYPH</name>
<organism evidence="1 2">
    <name type="scientific">Methylocystis echinoides</name>
    <dbReference type="NCBI Taxonomy" id="29468"/>
    <lineage>
        <taxon>Bacteria</taxon>
        <taxon>Pseudomonadati</taxon>
        <taxon>Pseudomonadota</taxon>
        <taxon>Alphaproteobacteria</taxon>
        <taxon>Hyphomicrobiales</taxon>
        <taxon>Methylocystaceae</taxon>
        <taxon>Methylocystis</taxon>
    </lineage>
</organism>
<dbReference type="RefSeq" id="WP_281803350.1">
    <property type="nucleotide sequence ID" value="NZ_BSEC01000001.1"/>
</dbReference>
<dbReference type="AlphaFoldDB" id="A0A9W6LSE7"/>
<keyword evidence="2" id="KW-1185">Reference proteome</keyword>
<comment type="caution">
    <text evidence="1">The sequence shown here is derived from an EMBL/GenBank/DDBJ whole genome shotgun (WGS) entry which is preliminary data.</text>
</comment>
<accession>A0A9W6LSE7</accession>
<evidence type="ECO:0000313" key="1">
    <source>
        <dbReference type="EMBL" id="GLI93503.1"/>
    </source>
</evidence>
<gene>
    <name evidence="1" type="ORF">LMG27198_24950</name>
</gene>
<reference evidence="1" key="1">
    <citation type="journal article" date="2023" name="Int. J. Syst. Evol. Microbiol.">
        <title>Methylocystis iwaonis sp. nov., a type II methane-oxidizing bacterium from surface soil of a rice paddy field in Japan, and emended description of the genus Methylocystis (ex Whittenbury et al. 1970) Bowman et al. 1993.</title>
        <authorList>
            <person name="Kaise H."/>
            <person name="Sawadogo J.B."/>
            <person name="Alam M.S."/>
            <person name="Ueno C."/>
            <person name="Dianou D."/>
            <person name="Shinjo R."/>
            <person name="Asakawa S."/>
        </authorList>
    </citation>
    <scope>NUCLEOTIDE SEQUENCE</scope>
    <source>
        <strain evidence="1">LMG27198</strain>
    </source>
</reference>
<dbReference type="Proteomes" id="UP001144323">
    <property type="component" value="Unassembled WGS sequence"/>
</dbReference>
<sequence length="351" mass="38534">MRFSIDIDSGDAISGWLAPDNPSVSPRVIVVVPGRADVEIDGMVMRRDVYDAGYHLTGACGFLITADMVADLAQLMDIEIQEAETRLPIYRRYAPDRDLRKKLFVFDCAALPQRRLLDRMSGYFSLTYRNTERTGAETTIACIVNPGAQSVLLNGRSHAARYDDLLRDQGFLRAALLRDPFEELAERLYFLNYVAHEGGDAVSLYAHGLSSLLPFARDLPFKDPKGVAAAFRAASEAQRREIASPMTRVFGCEVDEPPRHVNVTQALHRLAGFDVVGLRENYPLFRDLLAAALGADVIGGEDPVAYPAIRRLAETLSEIGLVTDLLAEDRALYAYAAEAVAEGLAPSQTAA</sequence>
<evidence type="ECO:0000313" key="2">
    <source>
        <dbReference type="Proteomes" id="UP001144323"/>
    </source>
</evidence>